<organism evidence="1 2">
    <name type="scientific">Mycobacterium phage Hangman</name>
    <dbReference type="NCBI Taxonomy" id="2250299"/>
    <lineage>
        <taxon>Viruses</taxon>
        <taxon>Duplodnaviria</taxon>
        <taxon>Heunggongvirae</taxon>
        <taxon>Uroviricota</taxon>
        <taxon>Caudoviricetes</taxon>
        <taxon>Bclasvirinae</taxon>
        <taxon>Coopervirus</taxon>
        <taxon>Coopervirus brownCNA</taxon>
    </lineage>
</organism>
<sequence>MERMVTQADIDAYQASLIDMTDEQLLDELEMCARSNTFGSHASQRTLVRHEIRLRMSA</sequence>
<evidence type="ECO:0000313" key="1">
    <source>
        <dbReference type="EMBL" id="AXH47436.1"/>
    </source>
</evidence>
<dbReference type="Proteomes" id="UP000257782">
    <property type="component" value="Segment"/>
</dbReference>
<protein>
    <submittedName>
        <fullName evidence="1">Uncharacterized protein</fullName>
    </submittedName>
</protein>
<reference evidence="1 2" key="1">
    <citation type="submission" date="2018-06" db="EMBL/GenBank/DDBJ databases">
        <authorList>
            <person name="Akers M.E."/>
            <person name="Baldus K."/>
            <person name="Bryant G.N."/>
            <person name="Cevasco M.E."/>
            <person name="Chichester A.M."/>
            <person name="Largen K.M."/>
            <person name="Lehmann E.J."/>
            <person name="Majewski M."/>
            <person name="Pires N."/>
            <person name="Ricci K.D."/>
            <person name="Smith R.L."/>
            <person name="Tancini M.E."/>
            <person name="Williams D.C."/>
            <person name="Butela K.A."/>
            <person name="Garlena R.A."/>
            <person name="Russell D.A."/>
            <person name="Pope W.H."/>
            <person name="Jacobs-Sera D."/>
            <person name="Hatfull G.F."/>
        </authorList>
    </citation>
    <scope>NUCLEOTIDE SEQUENCE [LARGE SCALE GENOMIC DNA]</scope>
</reference>
<gene>
    <name evidence="1" type="primary">73</name>
    <name evidence="1" type="ORF">SEA_HANGMAN_73</name>
</gene>
<name>A0A345KWN4_9CAUD</name>
<proteinExistence type="predicted"/>
<accession>A0A345KWN4</accession>
<evidence type="ECO:0000313" key="2">
    <source>
        <dbReference type="Proteomes" id="UP000257782"/>
    </source>
</evidence>
<dbReference type="EMBL" id="MH513970">
    <property type="protein sequence ID" value="AXH47436.1"/>
    <property type="molecule type" value="Genomic_DNA"/>
</dbReference>